<protein>
    <submittedName>
        <fullName evidence="2">Uncharacterized protein</fullName>
    </submittedName>
</protein>
<gene>
    <name evidence="2" type="ORF">CANTADRAFT_45485</name>
</gene>
<dbReference type="Proteomes" id="UP000094285">
    <property type="component" value="Unassembled WGS sequence"/>
</dbReference>
<dbReference type="RefSeq" id="XP_020066462.1">
    <property type="nucleotide sequence ID" value="XM_020209221.1"/>
</dbReference>
<dbReference type="InterPro" id="IPR018859">
    <property type="entry name" value="BAR_dom-cont"/>
</dbReference>
<dbReference type="AlphaFoldDB" id="A0A1E4SP82"/>
<evidence type="ECO:0000313" key="3">
    <source>
        <dbReference type="Proteomes" id="UP000094285"/>
    </source>
</evidence>
<proteinExistence type="predicted"/>
<dbReference type="SUPFAM" id="SSF103657">
    <property type="entry name" value="BAR/IMD domain-like"/>
    <property type="match status" value="1"/>
</dbReference>
<dbReference type="STRING" id="984487.A0A1E4SP82"/>
<dbReference type="EMBL" id="KV453909">
    <property type="protein sequence ID" value="ODV81340.1"/>
    <property type="molecule type" value="Genomic_DNA"/>
</dbReference>
<evidence type="ECO:0000313" key="2">
    <source>
        <dbReference type="EMBL" id="ODV81340.1"/>
    </source>
</evidence>
<dbReference type="GeneID" id="30983357"/>
<dbReference type="InterPro" id="IPR027267">
    <property type="entry name" value="AH/BAR_dom_sf"/>
</dbReference>
<reference evidence="3" key="1">
    <citation type="submission" date="2016-05" db="EMBL/GenBank/DDBJ databases">
        <title>Comparative genomics of biotechnologically important yeasts.</title>
        <authorList>
            <consortium name="DOE Joint Genome Institute"/>
            <person name="Riley R."/>
            <person name="Haridas S."/>
            <person name="Wolfe K.H."/>
            <person name="Lopes M.R."/>
            <person name="Hittinger C.T."/>
            <person name="Goker M."/>
            <person name="Salamov A."/>
            <person name="Wisecaver J."/>
            <person name="Long T.M."/>
            <person name="Aerts A.L."/>
            <person name="Barry K."/>
            <person name="Choi C."/>
            <person name="Clum A."/>
            <person name="Coughlan A.Y."/>
            <person name="Deshpande S."/>
            <person name="Douglass A.P."/>
            <person name="Hanson S.J."/>
            <person name="Klenk H.-P."/>
            <person name="Labutti K."/>
            <person name="Lapidus A."/>
            <person name="Lindquist E."/>
            <person name="Lipzen A."/>
            <person name="Meier-Kolthoff J.P."/>
            <person name="Ohm R.A."/>
            <person name="Otillar R.P."/>
            <person name="Pangilinan J."/>
            <person name="Peng Y."/>
            <person name="Rokas A."/>
            <person name="Rosa C.A."/>
            <person name="Scheuner C."/>
            <person name="Sibirny A.A."/>
            <person name="Slot J.C."/>
            <person name="Stielow J.B."/>
            <person name="Sun H."/>
            <person name="Kurtzman C.P."/>
            <person name="Blackwell M."/>
            <person name="Grigoriev I.V."/>
            <person name="Jeffries T.W."/>
        </authorList>
    </citation>
    <scope>NUCLEOTIDE SEQUENCE [LARGE SCALE GENOMIC DNA]</scope>
    <source>
        <strain evidence="3">NRRL Y-17324</strain>
    </source>
</reference>
<evidence type="ECO:0000256" key="1">
    <source>
        <dbReference type="SAM" id="Coils"/>
    </source>
</evidence>
<accession>A0A1E4SP82</accession>
<keyword evidence="1" id="KW-0175">Coiled coil</keyword>
<dbReference type="OrthoDB" id="5549748at2759"/>
<organism evidence="2 3">
    <name type="scientific">Suhomyces tanzawaensis NRRL Y-17324</name>
    <dbReference type="NCBI Taxonomy" id="984487"/>
    <lineage>
        <taxon>Eukaryota</taxon>
        <taxon>Fungi</taxon>
        <taxon>Dikarya</taxon>
        <taxon>Ascomycota</taxon>
        <taxon>Saccharomycotina</taxon>
        <taxon>Pichiomycetes</taxon>
        <taxon>Debaryomycetaceae</taxon>
        <taxon>Suhomyces</taxon>
    </lineage>
</organism>
<name>A0A1E4SP82_9ASCO</name>
<feature type="coiled-coil region" evidence="1">
    <location>
        <begin position="261"/>
        <end position="288"/>
    </location>
</feature>
<dbReference type="Pfam" id="PF10455">
    <property type="entry name" value="BAR_2"/>
    <property type="match status" value="1"/>
</dbReference>
<dbReference type="Gene3D" id="1.20.1270.60">
    <property type="entry name" value="Arfaptin homology (AH) domain/BAR domain"/>
    <property type="match status" value="1"/>
</dbReference>
<keyword evidence="3" id="KW-1185">Reference proteome</keyword>
<sequence length="343" mass="38588">MSFNFPKFSLQSLQDSLPSVDLVKESFSKVNTTKTVDLFKESLQPFTSKTTQLISSQLHQVQQLASLNVASNIEISELPADYLELETNCDLLLKLYTDLIVVTDNTYAKVSYDYPPGNYALTKLKDANVGGIIGSKFQQLRNVSSPQELEKILLGSSDDQQEDTHVQTTSAAIPRTLYGQLSVISQKHSDELKASDNALSLALLQVSSAYHEIAAARLDQDKHIMDEFNAKLVAILNDQFVKVNELRKRVYSTRSEFDVLRAKFSDEEEQENEELIAKEDELVSATEEAVLEMKKLLKPSKNVNLLKVFVKAQKEWLELSAKKLDAVLSSLDKIDFDEEDDLE</sequence>